<dbReference type="InterPro" id="IPR010359">
    <property type="entry name" value="IrrE_HExxH"/>
</dbReference>
<reference evidence="2" key="1">
    <citation type="journal article" date="2021" name="Gut Microbes">
        <title>A synthetic consortium of 100 gut commensals modulates the composition and function in a colon model of the microbiome of elderly subjects.</title>
        <authorList>
            <person name="Perez M."/>
            <person name="Ntemiri A."/>
            <person name="Tan H."/>
            <person name="Harris H.M.B."/>
            <person name="Roager H.M."/>
            <person name="Ribiere C."/>
            <person name="O'Toole P.W."/>
        </authorList>
    </citation>
    <scope>NUCLEOTIDE SEQUENCE</scope>
    <source>
        <strain evidence="2">MCC335</strain>
    </source>
</reference>
<evidence type="ECO:0000313" key="3">
    <source>
        <dbReference type="Proteomes" id="UP000708338"/>
    </source>
</evidence>
<evidence type="ECO:0000313" key="2">
    <source>
        <dbReference type="EMBL" id="MBT9812083.1"/>
    </source>
</evidence>
<proteinExistence type="predicted"/>
<organism evidence="2 3">
    <name type="scientific">Enterocloster citroniae</name>
    <dbReference type="NCBI Taxonomy" id="358743"/>
    <lineage>
        <taxon>Bacteria</taxon>
        <taxon>Bacillati</taxon>
        <taxon>Bacillota</taxon>
        <taxon>Clostridia</taxon>
        <taxon>Lachnospirales</taxon>
        <taxon>Lachnospiraceae</taxon>
        <taxon>Enterocloster</taxon>
    </lineage>
</organism>
<dbReference type="RefSeq" id="WP_117450526.1">
    <property type="nucleotide sequence ID" value="NZ_CABJDD010000002.1"/>
</dbReference>
<dbReference type="Gene3D" id="1.10.10.2910">
    <property type="match status" value="1"/>
</dbReference>
<accession>A0AA41K7J3</accession>
<dbReference type="Proteomes" id="UP000708338">
    <property type="component" value="Unassembled WGS sequence"/>
</dbReference>
<protein>
    <submittedName>
        <fullName evidence="2">ImmA/IrrE family metallo-endopeptidase</fullName>
    </submittedName>
</protein>
<evidence type="ECO:0000259" key="1">
    <source>
        <dbReference type="Pfam" id="PF06114"/>
    </source>
</evidence>
<dbReference type="EMBL" id="WQPS01000043">
    <property type="protein sequence ID" value="MBT9812083.1"/>
    <property type="molecule type" value="Genomic_DNA"/>
</dbReference>
<name>A0AA41K7J3_9FIRM</name>
<comment type="caution">
    <text evidence="2">The sequence shown here is derived from an EMBL/GenBank/DDBJ whole genome shotgun (WGS) entry which is preliminary data.</text>
</comment>
<dbReference type="Pfam" id="PF06114">
    <property type="entry name" value="Peptidase_M78"/>
    <property type="match status" value="1"/>
</dbReference>
<sequence>MEINRKRYDRLKSMAKGCNNLFGTSNPFEICRMAGIGVRFISLSKGIYGFSDILEKPESIPENVSPINAMIYLSSALNSYAGKIVCAHELGHVLLQKDERLNLFDIEDQEESLYEYEANLFAIELMPQIYHSPSIDYRDLTRRELYQYMNQKITTTFFTL</sequence>
<gene>
    <name evidence="2" type="ORF">GPL26_20910</name>
</gene>
<dbReference type="AlphaFoldDB" id="A0AA41K7J3"/>
<feature type="domain" description="IrrE N-terminal-like" evidence="1">
    <location>
        <begin position="35"/>
        <end position="126"/>
    </location>
</feature>